<dbReference type="EMBL" id="SLXI01000001">
    <property type="protein sequence ID" value="TCP14270.1"/>
    <property type="molecule type" value="Genomic_DNA"/>
</dbReference>
<organism evidence="2 3">
    <name type="scientific">Bisgaardia hudsonensis</name>
    <dbReference type="NCBI Taxonomy" id="109472"/>
    <lineage>
        <taxon>Bacteria</taxon>
        <taxon>Pseudomonadati</taxon>
        <taxon>Pseudomonadota</taxon>
        <taxon>Gammaproteobacteria</taxon>
        <taxon>Pasteurellales</taxon>
        <taxon>Pasteurellaceae</taxon>
        <taxon>Bisgaardia</taxon>
    </lineage>
</organism>
<dbReference type="RefSeq" id="WP_207904080.1">
    <property type="nucleotide sequence ID" value="NZ_CP016605.1"/>
</dbReference>
<evidence type="ECO:0000313" key="2">
    <source>
        <dbReference type="EMBL" id="TCP14270.1"/>
    </source>
</evidence>
<reference evidence="2 3" key="1">
    <citation type="submission" date="2019-03" db="EMBL/GenBank/DDBJ databases">
        <title>Genomic Encyclopedia of Type Strains, Phase IV (KMG-IV): sequencing the most valuable type-strain genomes for metagenomic binning, comparative biology and taxonomic classification.</title>
        <authorList>
            <person name="Goeker M."/>
        </authorList>
    </citation>
    <scope>NUCLEOTIDE SEQUENCE [LARGE SCALE GENOMIC DNA]</scope>
    <source>
        <strain evidence="2 3">DSM 28231</strain>
    </source>
</reference>
<sequence>MEKNELNSIDGFLQFLFEKGDYKEIVRFGKFTDSNLWDLRSLKLIVRAFYEEKDFLNCIRVGKEYIKRNQNDYFIYEILGESYRQQNNLVQAFESYSMALSINDRLVAAKFKYLILKYRLHLNLNEDEILEMENIAIKAKNSYRLRLVSYIQFSEGLLQESKNNLIRVLSLENGLQSLDYLTLSLIEKYLGNIDESEKYNQLFVKSSFKLNFESINSKSLLITLSPGNDFVLQKYKMFEADMLNIVDTSTTYYILSADPIVSHIEKMVKKYSYTQISIVGSSKAGTGVVYLMDMLHKKYPNIRIKGVACSPQIQLYPFNSNLIIPSYKRLSEYIFCNKELQNKLKRLVEINELPLNDNCSLTIFYGKNFKIDFNEIRLVNKRKYLNIIELDYSGHASLIPITIPEGETKEELKVKYADLPIDSDLKVLGGDDLVDIVDEIYEIYKDPQMRLYKYL</sequence>
<comment type="caution">
    <text evidence="2">The sequence shown here is derived from an EMBL/GenBank/DDBJ whole genome shotgun (WGS) entry which is preliminary data.</text>
</comment>
<name>A0A4V2SJD0_9PAST</name>
<keyword evidence="1" id="KW-0802">TPR repeat</keyword>
<gene>
    <name evidence="2" type="ORF">EV697_101409</name>
</gene>
<evidence type="ECO:0000256" key="1">
    <source>
        <dbReference type="PROSITE-ProRule" id="PRU00339"/>
    </source>
</evidence>
<dbReference type="AlphaFoldDB" id="A0A4V2SJD0"/>
<keyword evidence="3" id="KW-1185">Reference proteome</keyword>
<evidence type="ECO:0000313" key="3">
    <source>
        <dbReference type="Proteomes" id="UP000294841"/>
    </source>
</evidence>
<dbReference type="InterPro" id="IPR019734">
    <property type="entry name" value="TPR_rpt"/>
</dbReference>
<dbReference type="PROSITE" id="PS50005">
    <property type="entry name" value="TPR"/>
    <property type="match status" value="1"/>
</dbReference>
<protein>
    <submittedName>
        <fullName evidence="2">Uncharacterized protein</fullName>
    </submittedName>
</protein>
<dbReference type="InterPro" id="IPR011990">
    <property type="entry name" value="TPR-like_helical_dom_sf"/>
</dbReference>
<accession>A0A4V2SJD0</accession>
<dbReference type="Proteomes" id="UP000294841">
    <property type="component" value="Unassembled WGS sequence"/>
</dbReference>
<dbReference type="Gene3D" id="1.25.40.10">
    <property type="entry name" value="Tetratricopeptide repeat domain"/>
    <property type="match status" value="1"/>
</dbReference>
<proteinExistence type="predicted"/>
<feature type="repeat" description="TPR" evidence="1">
    <location>
        <begin position="73"/>
        <end position="106"/>
    </location>
</feature>
<dbReference type="SUPFAM" id="SSF48452">
    <property type="entry name" value="TPR-like"/>
    <property type="match status" value="1"/>
</dbReference>